<evidence type="ECO:0000259" key="8">
    <source>
        <dbReference type="Pfam" id="PF02770"/>
    </source>
</evidence>
<dbReference type="AlphaFoldDB" id="A0A0L6Z5M9"/>
<dbReference type="InterPro" id="IPR006091">
    <property type="entry name" value="Acyl-CoA_Oxase/DH_mid-dom"/>
</dbReference>
<evidence type="ECO:0000256" key="1">
    <source>
        <dbReference type="ARBA" id="ARBA00001974"/>
    </source>
</evidence>
<dbReference type="InterPro" id="IPR006089">
    <property type="entry name" value="Acyl-CoA_DH_CS"/>
</dbReference>
<dbReference type="PANTHER" id="PTHR43884:SF12">
    <property type="entry name" value="ISOVALERYL-COA DEHYDROGENASE, MITOCHONDRIAL-RELATED"/>
    <property type="match status" value="1"/>
</dbReference>
<accession>A0A0L6Z5M9</accession>
<dbReference type="EC" id="1.3.99.-" evidence="10"/>
<dbReference type="Pfam" id="PF02771">
    <property type="entry name" value="Acyl-CoA_dh_N"/>
    <property type="match status" value="1"/>
</dbReference>
<dbReference type="InterPro" id="IPR013786">
    <property type="entry name" value="AcylCoA_DH/ox_N"/>
</dbReference>
<protein>
    <submittedName>
        <fullName evidence="10">Acyl-CoA dehydrogenase</fullName>
        <ecNumber evidence="10">1.3.99.-</ecNumber>
    </submittedName>
</protein>
<dbReference type="SUPFAM" id="SSF47203">
    <property type="entry name" value="Acyl-CoA dehydrogenase C-terminal domain-like"/>
    <property type="match status" value="1"/>
</dbReference>
<name>A0A0L6Z5M9_9CLOT</name>
<dbReference type="RefSeq" id="WP_052222624.1">
    <property type="nucleotide sequence ID" value="NZ_LHUR01000042.1"/>
</dbReference>
<dbReference type="GO" id="GO:0003995">
    <property type="term" value="F:acyl-CoA dehydrogenase activity"/>
    <property type="evidence" value="ECO:0007669"/>
    <property type="project" value="InterPro"/>
</dbReference>
<dbReference type="GO" id="GO:0050660">
    <property type="term" value="F:flavin adenine dinucleotide binding"/>
    <property type="evidence" value="ECO:0007669"/>
    <property type="project" value="InterPro"/>
</dbReference>
<dbReference type="STRING" id="36844.SAMN04488501_101313"/>
<dbReference type="FunFam" id="2.40.110.10:FF:000001">
    <property type="entry name" value="Acyl-CoA dehydrogenase, mitochondrial"/>
    <property type="match status" value="1"/>
</dbReference>
<dbReference type="FunFam" id="1.20.140.10:FF:000004">
    <property type="entry name" value="Acyl-CoA dehydrogenase FadE25"/>
    <property type="match status" value="1"/>
</dbReference>
<evidence type="ECO:0000313" key="11">
    <source>
        <dbReference type="Proteomes" id="UP000037043"/>
    </source>
</evidence>
<dbReference type="Pfam" id="PF02770">
    <property type="entry name" value="Acyl-CoA_dh_M"/>
    <property type="match status" value="1"/>
</dbReference>
<dbReference type="InterPro" id="IPR046373">
    <property type="entry name" value="Acyl-CoA_Oxase/DH_mid-dom_sf"/>
</dbReference>
<organism evidence="10 11">
    <name type="scientific">Clostridium homopropionicum DSM 5847</name>
    <dbReference type="NCBI Taxonomy" id="1121318"/>
    <lineage>
        <taxon>Bacteria</taxon>
        <taxon>Bacillati</taxon>
        <taxon>Bacillota</taxon>
        <taxon>Clostridia</taxon>
        <taxon>Eubacteriales</taxon>
        <taxon>Clostridiaceae</taxon>
        <taxon>Clostridium</taxon>
    </lineage>
</organism>
<feature type="domain" description="Acyl-CoA oxidase/dehydrogenase middle" evidence="8">
    <location>
        <begin position="122"/>
        <end position="217"/>
    </location>
</feature>
<dbReference type="PROSITE" id="PS00072">
    <property type="entry name" value="ACYL_COA_DH_1"/>
    <property type="match status" value="1"/>
</dbReference>
<evidence type="ECO:0000313" key="10">
    <source>
        <dbReference type="EMBL" id="KOA18274.1"/>
    </source>
</evidence>
<evidence type="ECO:0000259" key="9">
    <source>
        <dbReference type="Pfam" id="PF02771"/>
    </source>
</evidence>
<dbReference type="PIRSF" id="PIRSF016578">
    <property type="entry name" value="HsaA"/>
    <property type="match status" value="1"/>
</dbReference>
<dbReference type="FunFam" id="1.10.540.10:FF:000002">
    <property type="entry name" value="Acyl-CoA dehydrogenase FadE19"/>
    <property type="match status" value="1"/>
</dbReference>
<feature type="domain" description="Acyl-CoA dehydrogenase/oxidase N-terminal" evidence="9">
    <location>
        <begin position="6"/>
        <end position="117"/>
    </location>
</feature>
<proteinExistence type="inferred from homology"/>
<feature type="domain" description="Acyl-CoA dehydrogenase/oxidase C-terminal" evidence="7">
    <location>
        <begin position="229"/>
        <end position="378"/>
    </location>
</feature>
<comment type="similarity">
    <text evidence="2 6">Belongs to the acyl-CoA dehydrogenase family.</text>
</comment>
<evidence type="ECO:0000256" key="3">
    <source>
        <dbReference type="ARBA" id="ARBA00022630"/>
    </source>
</evidence>
<gene>
    <name evidence="10" type="primary">acdA_7</name>
    <name evidence="10" type="ORF">CLHOM_31710</name>
</gene>
<evidence type="ECO:0000256" key="6">
    <source>
        <dbReference type="RuleBase" id="RU362125"/>
    </source>
</evidence>
<comment type="caution">
    <text evidence="10">The sequence shown here is derived from an EMBL/GenBank/DDBJ whole genome shotgun (WGS) entry which is preliminary data.</text>
</comment>
<dbReference type="CDD" id="cd01158">
    <property type="entry name" value="SCAD_SBCAD"/>
    <property type="match status" value="1"/>
</dbReference>
<dbReference type="PANTHER" id="PTHR43884">
    <property type="entry name" value="ACYL-COA DEHYDROGENASE"/>
    <property type="match status" value="1"/>
</dbReference>
<dbReference type="Gene3D" id="1.10.540.10">
    <property type="entry name" value="Acyl-CoA dehydrogenase/oxidase, N-terminal domain"/>
    <property type="match status" value="1"/>
</dbReference>
<evidence type="ECO:0000256" key="5">
    <source>
        <dbReference type="ARBA" id="ARBA00023002"/>
    </source>
</evidence>
<keyword evidence="11" id="KW-1185">Reference proteome</keyword>
<keyword evidence="3 6" id="KW-0285">Flavoprotein</keyword>
<dbReference type="PROSITE" id="PS00073">
    <property type="entry name" value="ACYL_COA_DH_2"/>
    <property type="match status" value="1"/>
</dbReference>
<dbReference type="PATRIC" id="fig|1121318.3.peg.3169"/>
<dbReference type="Gene3D" id="2.40.110.10">
    <property type="entry name" value="Butyryl-CoA Dehydrogenase, subunit A, domain 2"/>
    <property type="match status" value="1"/>
</dbReference>
<dbReference type="InterPro" id="IPR036250">
    <property type="entry name" value="AcylCo_DH-like_C"/>
</dbReference>
<evidence type="ECO:0000259" key="7">
    <source>
        <dbReference type="Pfam" id="PF00441"/>
    </source>
</evidence>
<keyword evidence="4 6" id="KW-0274">FAD</keyword>
<dbReference type="Pfam" id="PF00441">
    <property type="entry name" value="Acyl-CoA_dh_1"/>
    <property type="match status" value="1"/>
</dbReference>
<keyword evidence="5 6" id="KW-0560">Oxidoreductase</keyword>
<dbReference type="InterPro" id="IPR009075">
    <property type="entry name" value="AcylCo_DH/oxidase_C"/>
</dbReference>
<evidence type="ECO:0000256" key="4">
    <source>
        <dbReference type="ARBA" id="ARBA00022827"/>
    </source>
</evidence>
<dbReference type="Proteomes" id="UP000037043">
    <property type="component" value="Unassembled WGS sequence"/>
</dbReference>
<dbReference type="SUPFAM" id="SSF56645">
    <property type="entry name" value="Acyl-CoA dehydrogenase NM domain-like"/>
    <property type="match status" value="1"/>
</dbReference>
<dbReference type="Gene3D" id="1.20.140.10">
    <property type="entry name" value="Butyryl-CoA Dehydrogenase, subunit A, domain 3"/>
    <property type="match status" value="1"/>
</dbReference>
<sequence>MDFSFTREHELVKQLMKQFVDNEVRPIAAEIDETERFPLETIEKMAKYGIKGMSFSSQYGGSNTDYISYVIAVEELAKACCSTACIYAVSTGLVAAMIEKFGNEQQKQKYLPGLLAGTSIGAFALTEANAGSDASAQQTVAKDMGDYYLLNGSKTFITNAGYSSVYIVMAMTDKSKGVKGISAFLVEKDMEGFSIGKIEEKCGVRASSTGELIFEDVKVPKENLLGKEGKGFNIAMAGLDGGRISIATQALGLAEGALDEAIKYVKERKQFGKPIGKNQGLQWYIAECATKIEAGRALLYKAAWLKQAGLPYGKEAAMAKFYNSELAMEVTIKALQMHGGYGYTKDYAIERMFRDAKITSIYEGTSEVQKIVISRHILDL</sequence>
<evidence type="ECO:0000256" key="2">
    <source>
        <dbReference type="ARBA" id="ARBA00009347"/>
    </source>
</evidence>
<dbReference type="InterPro" id="IPR037069">
    <property type="entry name" value="AcylCoA_DH/ox_N_sf"/>
</dbReference>
<reference evidence="11" key="1">
    <citation type="submission" date="2015-08" db="EMBL/GenBank/DDBJ databases">
        <title>Genome sequence of the strict anaerobe Clostridium homopropionicum LuHBu1 (DSM 5847T).</title>
        <authorList>
            <person name="Poehlein A."/>
            <person name="Beck M."/>
            <person name="Schiel-Bengelsdorf B."/>
            <person name="Bengelsdorf F.R."/>
            <person name="Daniel R."/>
            <person name="Duerre P."/>
        </authorList>
    </citation>
    <scope>NUCLEOTIDE SEQUENCE [LARGE SCALE GENOMIC DNA]</scope>
    <source>
        <strain evidence="11">DSM 5847</strain>
    </source>
</reference>
<comment type="cofactor">
    <cofactor evidence="1 6">
        <name>FAD</name>
        <dbReference type="ChEBI" id="CHEBI:57692"/>
    </cofactor>
</comment>
<dbReference type="EMBL" id="LHUR01000042">
    <property type="protein sequence ID" value="KOA18274.1"/>
    <property type="molecule type" value="Genomic_DNA"/>
</dbReference>
<dbReference type="InterPro" id="IPR009100">
    <property type="entry name" value="AcylCoA_DH/oxidase_NM_dom_sf"/>
</dbReference>